<gene>
    <name evidence="2" type="ORF">CLUP02_01434</name>
</gene>
<dbReference type="RefSeq" id="XP_049136431.1">
    <property type="nucleotide sequence ID" value="XM_049280474.1"/>
</dbReference>
<accession>A0A9Q8W9P8</accession>
<dbReference type="KEGG" id="clup:CLUP02_01434"/>
<reference evidence="2" key="1">
    <citation type="journal article" date="2021" name="Mol. Plant Microbe Interact.">
        <title>Complete Genome Sequence of the Plant-Pathogenic Fungus Colletotrichum lupini.</title>
        <authorList>
            <person name="Baroncelli R."/>
            <person name="Pensec F."/>
            <person name="Da Lio D."/>
            <person name="Boufleur T."/>
            <person name="Vicente I."/>
            <person name="Sarrocco S."/>
            <person name="Picot A."/>
            <person name="Baraldi E."/>
            <person name="Sukno S."/>
            <person name="Thon M."/>
            <person name="Le Floch G."/>
        </authorList>
    </citation>
    <scope>NUCLEOTIDE SEQUENCE</scope>
    <source>
        <strain evidence="2">IMI 504893</strain>
    </source>
</reference>
<evidence type="ECO:0000313" key="2">
    <source>
        <dbReference type="EMBL" id="UQC74782.1"/>
    </source>
</evidence>
<dbReference type="Proteomes" id="UP000830671">
    <property type="component" value="Chromosome 1"/>
</dbReference>
<sequence>MDGRKFAGACLQMLSERIACIQQVELHPQPRHTQHGISSMGRNTIPHTSTWSLGAPELPPGTTGTFSPPPHLFIPTLTTHARVLYRRTAVPCVDSVTGKIEITFFFGLLHTGLCTLWSLDTGARTWDTQTPRPTLMYIHLQVFSSRCLGSIIRGILTPTPPKGGRVAPSEPFCSEIPRTEETQKSDISTSPDIECTPPFPFVAPPSNACRAPDPNPPVALPLLPSLSPTSFDSDEPSWPKRLLECFAVGDVVGGYTELIHCLLSVTTHLSKFLESHVSSQNMSSALHVTVFVLHCINYSPQSLIAVAISACTQKEFLRAEPEPGPGVRKRNSFPNLPTPRAETFEPPPHPIPIVHGPHPKSREAANSPAASAAALLHLCGSALALPTSVGRDFSSTSIFWGCRSQLHPCSNCQWSKVARRHSLHSHSLVQ</sequence>
<protein>
    <submittedName>
        <fullName evidence="2">Uncharacterized protein</fullName>
    </submittedName>
</protein>
<feature type="region of interest" description="Disordered" evidence="1">
    <location>
        <begin position="321"/>
        <end position="349"/>
    </location>
</feature>
<dbReference type="GeneID" id="73335484"/>
<name>A0A9Q8W9P8_9PEZI</name>
<evidence type="ECO:0000256" key="1">
    <source>
        <dbReference type="SAM" id="MobiDB-lite"/>
    </source>
</evidence>
<keyword evidence="3" id="KW-1185">Reference proteome</keyword>
<dbReference type="EMBL" id="CP019471">
    <property type="protein sequence ID" value="UQC74782.1"/>
    <property type="molecule type" value="Genomic_DNA"/>
</dbReference>
<organism evidence="2 3">
    <name type="scientific">Colletotrichum lupini</name>
    <dbReference type="NCBI Taxonomy" id="145971"/>
    <lineage>
        <taxon>Eukaryota</taxon>
        <taxon>Fungi</taxon>
        <taxon>Dikarya</taxon>
        <taxon>Ascomycota</taxon>
        <taxon>Pezizomycotina</taxon>
        <taxon>Sordariomycetes</taxon>
        <taxon>Hypocreomycetidae</taxon>
        <taxon>Glomerellales</taxon>
        <taxon>Glomerellaceae</taxon>
        <taxon>Colletotrichum</taxon>
        <taxon>Colletotrichum acutatum species complex</taxon>
    </lineage>
</organism>
<proteinExistence type="predicted"/>
<evidence type="ECO:0000313" key="3">
    <source>
        <dbReference type="Proteomes" id="UP000830671"/>
    </source>
</evidence>
<dbReference type="AlphaFoldDB" id="A0A9Q8W9P8"/>